<dbReference type="EMBL" id="HBNR01035290">
    <property type="protein sequence ID" value="CAE4590988.1"/>
    <property type="molecule type" value="Transcribed_RNA"/>
</dbReference>
<dbReference type="Gene3D" id="3.40.1000.10">
    <property type="entry name" value="Mog1/PsbP, alpha/beta/alpha sandwich"/>
    <property type="match status" value="1"/>
</dbReference>
<dbReference type="AlphaFoldDB" id="A0A7S4QTA4"/>
<accession>A0A7S4QTA4</accession>
<proteinExistence type="predicted"/>
<protein>
    <recommendedName>
        <fullName evidence="3">PsbP C-terminal domain-containing protein</fullName>
    </recommendedName>
</protein>
<name>A0A7S4QTA4_9DINO</name>
<evidence type="ECO:0000256" key="1">
    <source>
        <dbReference type="SAM" id="MobiDB-lite"/>
    </source>
</evidence>
<reference evidence="2" key="1">
    <citation type="submission" date="2021-01" db="EMBL/GenBank/DDBJ databases">
        <authorList>
            <person name="Corre E."/>
            <person name="Pelletier E."/>
            <person name="Niang G."/>
            <person name="Scheremetjew M."/>
            <person name="Finn R."/>
            <person name="Kale V."/>
            <person name="Holt S."/>
            <person name="Cochrane G."/>
            <person name="Meng A."/>
            <person name="Brown T."/>
            <person name="Cohen L."/>
        </authorList>
    </citation>
    <scope>NUCLEOTIDE SEQUENCE</scope>
    <source>
        <strain evidence="2">CCMP3105</strain>
    </source>
</reference>
<evidence type="ECO:0000313" key="2">
    <source>
        <dbReference type="EMBL" id="CAE4590988.1"/>
    </source>
</evidence>
<feature type="compositionally biased region" description="Low complexity" evidence="1">
    <location>
        <begin position="68"/>
        <end position="83"/>
    </location>
</feature>
<gene>
    <name evidence="2" type="ORF">AMON00008_LOCUS24217</name>
</gene>
<evidence type="ECO:0008006" key="3">
    <source>
        <dbReference type="Google" id="ProtNLM"/>
    </source>
</evidence>
<organism evidence="2">
    <name type="scientific">Alexandrium monilatum</name>
    <dbReference type="NCBI Taxonomy" id="311494"/>
    <lineage>
        <taxon>Eukaryota</taxon>
        <taxon>Sar</taxon>
        <taxon>Alveolata</taxon>
        <taxon>Dinophyceae</taxon>
        <taxon>Gonyaulacales</taxon>
        <taxon>Pyrocystaceae</taxon>
        <taxon>Alexandrium</taxon>
    </lineage>
</organism>
<feature type="region of interest" description="Disordered" evidence="1">
    <location>
        <begin position="61"/>
        <end position="92"/>
    </location>
</feature>
<sequence>MAPPALRVGAAAATVRRARRAAALAFLLAAATSVLLAVAPLGFAAAPAPAEQRQRHCRLAAEPEERGGSASPAGAPTAGTAPGVEGSSRASRAVEEEVDPWTYFFGRPGEFQRDLALLNVSPSKFVLAGVLAIVIGLGANLWGETEFFLGLFPAAGEAARELRLDSIYAVDGLKGYYEPQYQLRYPSTWLFDQRVALAKFGQLDGGLMTLSGPRGASKLPGGVLPDAAWGPAGGGQRPAKERENLSVVKQLLPPGLASMEDVLGEPEASLEKLLRETIAPAGSKRTVEPLRAVRTRRAGPGAEGSASAAANVYYEYEWRTRFDAGFALRTYSSAALGPPDAQGRRFLYTLTMVVPEGEAASGEGAVALLPRVLESFRVALS</sequence>